<evidence type="ECO:0000313" key="2">
    <source>
        <dbReference type="Proteomes" id="UP000236737"/>
    </source>
</evidence>
<reference evidence="2" key="1">
    <citation type="submission" date="2016-10" db="EMBL/GenBank/DDBJ databases">
        <authorList>
            <person name="Varghese N."/>
            <person name="Submissions S."/>
        </authorList>
    </citation>
    <scope>NUCLEOTIDE SEQUENCE [LARGE SCALE GENOMIC DNA]</scope>
    <source>
        <strain evidence="2">CGMCC 1.9230</strain>
    </source>
</reference>
<protein>
    <submittedName>
        <fullName evidence="1">Starch-binding associating with outer membrane</fullName>
    </submittedName>
</protein>
<dbReference type="Pfam" id="PF12771">
    <property type="entry name" value="SusD-like_2"/>
    <property type="match status" value="1"/>
</dbReference>
<dbReference type="EMBL" id="FNVP01000007">
    <property type="protein sequence ID" value="SEG20238.1"/>
    <property type="molecule type" value="Genomic_DNA"/>
</dbReference>
<dbReference type="OrthoDB" id="725917at2"/>
<name>A0A1H5Y8G0_9FLAO</name>
<dbReference type="RefSeq" id="WP_104000031.1">
    <property type="nucleotide sequence ID" value="NZ_FNVP01000007.1"/>
</dbReference>
<gene>
    <name evidence="1" type="ORF">SAMN04488130_107123</name>
</gene>
<evidence type="ECO:0000313" key="1">
    <source>
        <dbReference type="EMBL" id="SEG20238.1"/>
    </source>
</evidence>
<keyword evidence="2" id="KW-1185">Reference proteome</keyword>
<dbReference type="InterPro" id="IPR041662">
    <property type="entry name" value="SusD-like_2"/>
</dbReference>
<dbReference type="SUPFAM" id="SSF48452">
    <property type="entry name" value="TPR-like"/>
    <property type="match status" value="1"/>
</dbReference>
<dbReference type="PROSITE" id="PS51257">
    <property type="entry name" value="PROKAR_LIPOPROTEIN"/>
    <property type="match status" value="1"/>
</dbReference>
<accession>A0A1H5Y8G0</accession>
<sequence>MKKYILTTLSAALLFASCDTVDFGDTNQNINGPSKIDPAGLMTGAILDYSNNAGRIYATNPTLYVQYQTQNVYLDETRYSDVAQDWSEYYVKAFGNLNVLINFLNVPENVTPTVLSQGSLNNQIGVAKIMKAIVTKRITDLYGNIPYTEAGNGIAFLNPKYDSQEFIYKSLIADLKSGRDMLKTAETKPKGDVLYSGDVAKWKKLANSTLLQATLQLSKRYPTTSGFAAVEFNSALNNAGGVITTIADEPWFKYIAADGVSNPYFASRPADYDITSEFVQSLKGTGTLKRTSNHTADARLGLYMRSSTGAGKPYGNPGGSAGGSSRMNLTLNGQDSPLPMTMAAYTFLNRAEGAARGWTTENPTTLLKSGIVISFETLYRHYKFNIATPTMTQAQFDNAMLAANAYADARVVDVTAEGVLKVIGEEKWVALFLAPFDSYSEWRRTKVPALKAPSGTFNGGVIPTRYKYPDNEVKFNTANYNTGVQGLTPAEDSNKSKVWWDL</sequence>
<proteinExistence type="predicted"/>
<dbReference type="Proteomes" id="UP000236737">
    <property type="component" value="Unassembled WGS sequence"/>
</dbReference>
<dbReference type="InterPro" id="IPR011990">
    <property type="entry name" value="TPR-like_helical_dom_sf"/>
</dbReference>
<dbReference type="AlphaFoldDB" id="A0A1H5Y8G0"/>
<organism evidence="1 2">
    <name type="scientific">Flavobacterium urumqiense</name>
    <dbReference type="NCBI Taxonomy" id="935224"/>
    <lineage>
        <taxon>Bacteria</taxon>
        <taxon>Pseudomonadati</taxon>
        <taxon>Bacteroidota</taxon>
        <taxon>Flavobacteriia</taxon>
        <taxon>Flavobacteriales</taxon>
        <taxon>Flavobacteriaceae</taxon>
        <taxon>Flavobacterium</taxon>
    </lineage>
</organism>
<dbReference type="Gene3D" id="1.25.40.390">
    <property type="match status" value="1"/>
</dbReference>